<sequence length="275" mass="31181">MSHDDLIERIRRRAWDPARRHDEVFVPLGWLKREYGESVTSRIGSYQMRQLSDEGDSVTGLYWGSEPQDHLMDAALESGAPEAVKYFSDFPREPPYPPISQADLLACEERIGHKLPELLRRVYTEVGNGGFGPAYDLLHLPSKEHSVAREHQDALTLFEEDPDLSKVLGFPLVGAGCSMYWYVSLTQPGNPVCLWDGDAWNFPEEQSPEVGIVITAPSLAEWFDGWANGYDWYSHPPIPRKQPQQAYPKDVPLSSPEDDPWLMATEWVDGLELPD</sequence>
<keyword evidence="4" id="KW-1185">Reference proteome</keyword>
<comment type="caution">
    <text evidence="3">The sequence shown here is derived from an EMBL/GenBank/DDBJ whole genome shotgun (WGS) entry which is preliminary data.</text>
</comment>
<dbReference type="EMBL" id="BAAAMU010000230">
    <property type="protein sequence ID" value="GAA1696981.1"/>
    <property type="molecule type" value="Genomic_DNA"/>
</dbReference>
<dbReference type="SMART" id="SM00860">
    <property type="entry name" value="SMI1_KNR4"/>
    <property type="match status" value="1"/>
</dbReference>
<reference evidence="4" key="1">
    <citation type="journal article" date="2019" name="Int. J. Syst. Evol. Microbiol.">
        <title>The Global Catalogue of Microorganisms (GCM) 10K type strain sequencing project: providing services to taxonomists for standard genome sequencing and annotation.</title>
        <authorList>
            <consortium name="The Broad Institute Genomics Platform"/>
            <consortium name="The Broad Institute Genome Sequencing Center for Infectious Disease"/>
            <person name="Wu L."/>
            <person name="Ma J."/>
        </authorList>
    </citation>
    <scope>NUCLEOTIDE SEQUENCE [LARGE SCALE GENOMIC DNA]</scope>
    <source>
        <strain evidence="4">JCM 13929</strain>
    </source>
</reference>
<proteinExistence type="predicted"/>
<evidence type="ECO:0000313" key="4">
    <source>
        <dbReference type="Proteomes" id="UP001500064"/>
    </source>
</evidence>
<dbReference type="RefSeq" id="WP_346115362.1">
    <property type="nucleotide sequence ID" value="NZ_BAAAMU010000230.1"/>
</dbReference>
<dbReference type="Pfam" id="PF09346">
    <property type="entry name" value="SMI1_KNR4"/>
    <property type="match status" value="1"/>
</dbReference>
<feature type="region of interest" description="Disordered" evidence="1">
    <location>
        <begin position="241"/>
        <end position="260"/>
    </location>
</feature>
<evidence type="ECO:0000259" key="2">
    <source>
        <dbReference type="SMART" id="SM00860"/>
    </source>
</evidence>
<name>A0ABP4U4N7_9ACTN</name>
<dbReference type="InterPro" id="IPR018958">
    <property type="entry name" value="Knr4/Smi1-like_dom"/>
</dbReference>
<dbReference type="InterPro" id="IPR037883">
    <property type="entry name" value="Knr4/Smi1-like_sf"/>
</dbReference>
<evidence type="ECO:0000313" key="3">
    <source>
        <dbReference type="EMBL" id="GAA1696981.1"/>
    </source>
</evidence>
<dbReference type="Proteomes" id="UP001500064">
    <property type="component" value="Unassembled WGS sequence"/>
</dbReference>
<gene>
    <name evidence="3" type="ORF">GCM10009733_110310</name>
</gene>
<feature type="domain" description="Knr4/Smi1-like" evidence="2">
    <location>
        <begin position="98"/>
        <end position="225"/>
    </location>
</feature>
<organism evidence="3 4">
    <name type="scientific">Nonomuraea maheshkhaliensis</name>
    <dbReference type="NCBI Taxonomy" id="419590"/>
    <lineage>
        <taxon>Bacteria</taxon>
        <taxon>Bacillati</taxon>
        <taxon>Actinomycetota</taxon>
        <taxon>Actinomycetes</taxon>
        <taxon>Streptosporangiales</taxon>
        <taxon>Streptosporangiaceae</taxon>
        <taxon>Nonomuraea</taxon>
    </lineage>
</organism>
<protein>
    <recommendedName>
        <fullName evidence="2">Knr4/Smi1-like domain-containing protein</fullName>
    </recommendedName>
</protein>
<dbReference type="SUPFAM" id="SSF160631">
    <property type="entry name" value="SMI1/KNR4-like"/>
    <property type="match status" value="1"/>
</dbReference>
<evidence type="ECO:0000256" key="1">
    <source>
        <dbReference type="SAM" id="MobiDB-lite"/>
    </source>
</evidence>
<accession>A0ABP4U4N7</accession>